<reference evidence="4 6" key="1">
    <citation type="submission" date="2015-11" db="EMBL/GenBank/DDBJ databases">
        <title>Genomic analysis of 38 Legionella species identifies large and diverse effector repertoires.</title>
        <authorList>
            <person name="Burstein D."/>
            <person name="Amaro F."/>
            <person name="Zusman T."/>
            <person name="Lifshitz Z."/>
            <person name="Cohen O."/>
            <person name="Gilbert J.A."/>
            <person name="Pupko T."/>
            <person name="Shuman H.A."/>
            <person name="Segal G."/>
        </authorList>
    </citation>
    <scope>NUCLEOTIDE SEQUENCE [LARGE SCALE GENOMIC DNA]</scope>
    <source>
        <strain evidence="4 6">ATCC 49507</strain>
    </source>
</reference>
<dbReference type="Proteomes" id="UP000254230">
    <property type="component" value="Unassembled WGS sequence"/>
</dbReference>
<feature type="signal peptide" evidence="2">
    <location>
        <begin position="1"/>
        <end position="22"/>
    </location>
</feature>
<feature type="chain" id="PRO_5016871643" description="Outer membrane protein beta-barrel domain-containing protein" evidence="2">
    <location>
        <begin position="23"/>
        <end position="228"/>
    </location>
</feature>
<name>A0A378L1Y5_9GAMM</name>
<accession>A0A378L1Y5</accession>
<protein>
    <recommendedName>
        <fullName evidence="3">Outer membrane protein beta-barrel domain-containing protein</fullName>
    </recommendedName>
</protein>
<dbReference type="EMBL" id="UGOW01000001">
    <property type="protein sequence ID" value="STY18130.1"/>
    <property type="molecule type" value="Genomic_DNA"/>
</dbReference>
<keyword evidence="6" id="KW-1185">Reference proteome</keyword>
<dbReference type="STRING" id="45072.Lqua_3152"/>
<evidence type="ECO:0000256" key="2">
    <source>
        <dbReference type="SAM" id="SignalP"/>
    </source>
</evidence>
<proteinExistence type="predicted"/>
<sequence>MLRKTQVLGAGLIILAASSANSGFYAGIGTGSDTVDFAMRSRVTGPNPGHPANFDVINKSHASATGIFGSLFAGYGALAYKKFYFAAEANGTLSATESNGYNFEFIHKSFIQTVIKLKNTFGISVLPGYQFSPDTLFYGRLGLTNSTLQVNTSDISLANFTRKKNGFRYGLGIKQNITNRLALRMDYSRITYNGTNTSTFDPVGVVIKATHMSPNEQLVEFGLIFNFA</sequence>
<dbReference type="Proteomes" id="UP000054639">
    <property type="component" value="Unassembled WGS sequence"/>
</dbReference>
<evidence type="ECO:0000256" key="1">
    <source>
        <dbReference type="ARBA" id="ARBA00022729"/>
    </source>
</evidence>
<organism evidence="5 7">
    <name type="scientific">Legionella quateirensis</name>
    <dbReference type="NCBI Taxonomy" id="45072"/>
    <lineage>
        <taxon>Bacteria</taxon>
        <taxon>Pseudomonadati</taxon>
        <taxon>Pseudomonadota</taxon>
        <taxon>Gammaproteobacteria</taxon>
        <taxon>Legionellales</taxon>
        <taxon>Legionellaceae</taxon>
        <taxon>Legionella</taxon>
    </lineage>
</organism>
<keyword evidence="1 2" id="KW-0732">Signal</keyword>
<dbReference type="AlphaFoldDB" id="A0A378L1Y5"/>
<dbReference type="InterPro" id="IPR011250">
    <property type="entry name" value="OMP/PagP_B-barrel"/>
</dbReference>
<dbReference type="Pfam" id="PF13505">
    <property type="entry name" value="OMP_b-brl"/>
    <property type="match status" value="1"/>
</dbReference>
<feature type="domain" description="Outer membrane protein beta-barrel" evidence="3">
    <location>
        <begin position="15"/>
        <end position="200"/>
    </location>
</feature>
<dbReference type="SUPFAM" id="SSF56925">
    <property type="entry name" value="OMPA-like"/>
    <property type="match status" value="1"/>
</dbReference>
<gene>
    <name evidence="4" type="ORF">Lqua_3152</name>
    <name evidence="5" type="ORF">NCTC12376_01946</name>
</gene>
<evidence type="ECO:0000313" key="6">
    <source>
        <dbReference type="Proteomes" id="UP000054639"/>
    </source>
</evidence>
<dbReference type="InterPro" id="IPR027385">
    <property type="entry name" value="Beta-barrel_OMP"/>
</dbReference>
<dbReference type="OrthoDB" id="5636097at2"/>
<reference evidence="5 7" key="2">
    <citation type="submission" date="2018-06" db="EMBL/GenBank/DDBJ databases">
        <authorList>
            <consortium name="Pathogen Informatics"/>
            <person name="Doyle S."/>
        </authorList>
    </citation>
    <scope>NUCLEOTIDE SEQUENCE [LARGE SCALE GENOMIC DNA]</scope>
    <source>
        <strain evidence="5 7">NCTC12376</strain>
    </source>
</reference>
<evidence type="ECO:0000313" key="7">
    <source>
        <dbReference type="Proteomes" id="UP000254230"/>
    </source>
</evidence>
<evidence type="ECO:0000313" key="5">
    <source>
        <dbReference type="EMBL" id="STY18130.1"/>
    </source>
</evidence>
<evidence type="ECO:0000259" key="3">
    <source>
        <dbReference type="Pfam" id="PF13505"/>
    </source>
</evidence>
<dbReference type="Gene3D" id="2.40.160.20">
    <property type="match status" value="1"/>
</dbReference>
<evidence type="ECO:0000313" key="4">
    <source>
        <dbReference type="EMBL" id="KTD43251.1"/>
    </source>
</evidence>
<dbReference type="RefSeq" id="WP_058475275.1">
    <property type="nucleotide sequence ID" value="NZ_CAAAIL010000010.1"/>
</dbReference>
<dbReference type="EMBL" id="LNYR01000048">
    <property type="protein sequence ID" value="KTD43251.1"/>
    <property type="molecule type" value="Genomic_DNA"/>
</dbReference>